<dbReference type="AlphaFoldDB" id="A0A423WIG6"/>
<dbReference type="Proteomes" id="UP000284375">
    <property type="component" value="Unassembled WGS sequence"/>
</dbReference>
<dbReference type="GO" id="GO:0003676">
    <property type="term" value="F:nucleic acid binding"/>
    <property type="evidence" value="ECO:0007669"/>
    <property type="project" value="InterPro"/>
</dbReference>
<dbReference type="InterPro" id="IPR012337">
    <property type="entry name" value="RNaseH-like_sf"/>
</dbReference>
<feature type="compositionally biased region" description="Basic residues" evidence="1">
    <location>
        <begin position="293"/>
        <end position="302"/>
    </location>
</feature>
<feature type="domain" description="Gfd2/YDR514C-like C-terminal" evidence="2">
    <location>
        <begin position="38"/>
        <end position="198"/>
    </location>
</feature>
<organism evidence="3 4">
    <name type="scientific">Cytospora chrysosperma</name>
    <name type="common">Cytospora canker fungus</name>
    <name type="synonym">Sphaeria chrysosperma</name>
    <dbReference type="NCBI Taxonomy" id="252740"/>
    <lineage>
        <taxon>Eukaryota</taxon>
        <taxon>Fungi</taxon>
        <taxon>Dikarya</taxon>
        <taxon>Ascomycota</taxon>
        <taxon>Pezizomycotina</taxon>
        <taxon>Sordariomycetes</taxon>
        <taxon>Sordariomycetidae</taxon>
        <taxon>Diaporthales</taxon>
        <taxon>Cytosporaceae</taxon>
        <taxon>Cytospora</taxon>
    </lineage>
</organism>
<feature type="compositionally biased region" description="Polar residues" evidence="1">
    <location>
        <begin position="312"/>
        <end position="324"/>
    </location>
</feature>
<dbReference type="Gene3D" id="3.30.420.10">
    <property type="entry name" value="Ribonuclease H-like superfamily/Ribonuclease H"/>
    <property type="match status" value="1"/>
</dbReference>
<keyword evidence="4" id="KW-1185">Reference proteome</keyword>
<reference evidence="3 4" key="1">
    <citation type="submission" date="2015-09" db="EMBL/GenBank/DDBJ databases">
        <title>Host preference determinants of Valsa canker pathogens revealed by comparative genomics.</title>
        <authorList>
            <person name="Yin Z."/>
            <person name="Huang L."/>
        </authorList>
    </citation>
    <scope>NUCLEOTIDE SEQUENCE [LARGE SCALE GENOMIC DNA]</scope>
    <source>
        <strain evidence="3 4">YSFL</strain>
    </source>
</reference>
<protein>
    <recommendedName>
        <fullName evidence="2">Gfd2/YDR514C-like C-terminal domain-containing protein</fullName>
    </recommendedName>
</protein>
<feature type="compositionally biased region" description="Polar residues" evidence="1">
    <location>
        <begin position="276"/>
        <end position="285"/>
    </location>
</feature>
<evidence type="ECO:0000313" key="4">
    <source>
        <dbReference type="Proteomes" id="UP000284375"/>
    </source>
</evidence>
<proteinExistence type="predicted"/>
<evidence type="ECO:0000313" key="3">
    <source>
        <dbReference type="EMBL" id="ROW03213.1"/>
    </source>
</evidence>
<dbReference type="SUPFAM" id="SSF53098">
    <property type="entry name" value="Ribonuclease H-like"/>
    <property type="match status" value="1"/>
</dbReference>
<dbReference type="InterPro" id="IPR036397">
    <property type="entry name" value="RNaseH_sf"/>
</dbReference>
<sequence>MRRVTDLSEDIYDRRHLEHERELLLTLWELADHKKICFISIDLEGPTEAITELGLAFQRKNDSKRAARHVIVKNTQRLKKTPPRTCGFGLRSEEVDKSEQLYTILDDFFEHQRSENSRVVLTGFGIKNDLCKLDKHCGWRPPIYVTLMDAASIFRALSGKSCHPKQGTALAALGFSQDPTAPFHNAANDAWYALEILFRKAEQALWQLKESIGKDTIDWLVPTRMPPSSPVLNDTTTTLSIPYDIDPPVYPPDFPPRPASTVGTPTPHRFHERPRSAQTPSSNVETPGVSGLSRKRKRRRRGHLDGPGETVDTINGTPSATSVDSRPEKRQKLMEQSPSNGPAVEKEQSRAMSEAQAMREEEEDGQPEAGDSSRGDRSQFYAPRV</sequence>
<dbReference type="OrthoDB" id="5237808at2759"/>
<evidence type="ECO:0000259" key="2">
    <source>
        <dbReference type="Pfam" id="PF21762"/>
    </source>
</evidence>
<accession>A0A423WIG6</accession>
<name>A0A423WIG6_CYTCH</name>
<gene>
    <name evidence="3" type="ORF">VSDG_01218</name>
</gene>
<comment type="caution">
    <text evidence="3">The sequence shown here is derived from an EMBL/GenBank/DDBJ whole genome shotgun (WGS) entry which is preliminary data.</text>
</comment>
<feature type="region of interest" description="Disordered" evidence="1">
    <location>
        <begin position="243"/>
        <end position="385"/>
    </location>
</feature>
<dbReference type="InterPro" id="IPR048519">
    <property type="entry name" value="Gfd2/YDR514C-like_C"/>
</dbReference>
<dbReference type="Pfam" id="PF21762">
    <property type="entry name" value="DEDDh_C"/>
    <property type="match status" value="1"/>
</dbReference>
<evidence type="ECO:0000256" key="1">
    <source>
        <dbReference type="SAM" id="MobiDB-lite"/>
    </source>
</evidence>
<dbReference type="EMBL" id="LJZO01000003">
    <property type="protein sequence ID" value="ROW03213.1"/>
    <property type="molecule type" value="Genomic_DNA"/>
</dbReference>
<feature type="compositionally biased region" description="Pro residues" evidence="1">
    <location>
        <begin position="248"/>
        <end position="258"/>
    </location>
</feature>